<organism evidence="1 2">
    <name type="scientific">Sutcliffiella horikoshii</name>
    <dbReference type="NCBI Taxonomy" id="79883"/>
    <lineage>
        <taxon>Bacteria</taxon>
        <taxon>Bacillati</taxon>
        <taxon>Bacillota</taxon>
        <taxon>Bacilli</taxon>
        <taxon>Bacillales</taxon>
        <taxon>Bacillaceae</taxon>
        <taxon>Sutcliffiella</taxon>
    </lineage>
</organism>
<dbReference type="OrthoDB" id="2969153at2"/>
<proteinExistence type="predicted"/>
<comment type="caution">
    <text evidence="1">The sequence shown here is derived from an EMBL/GenBank/DDBJ whole genome shotgun (WGS) entry which is preliminary data.</text>
</comment>
<protein>
    <submittedName>
        <fullName evidence="1">Uncharacterized protein</fullName>
    </submittedName>
</protein>
<dbReference type="Proteomes" id="UP000322524">
    <property type="component" value="Unassembled WGS sequence"/>
</dbReference>
<dbReference type="AlphaFoldDB" id="A0A5D4T0P6"/>
<gene>
    <name evidence="1" type="ORF">FZC76_09970</name>
</gene>
<reference evidence="1 2" key="1">
    <citation type="submission" date="2019-08" db="EMBL/GenBank/DDBJ databases">
        <title>Bacillus genomes from the desert of Cuatro Cienegas, Coahuila.</title>
        <authorList>
            <person name="Olmedo-Alvarez G."/>
        </authorList>
    </citation>
    <scope>NUCLEOTIDE SEQUENCE [LARGE SCALE GENOMIC DNA]</scope>
    <source>
        <strain evidence="1 2">CH28_1T</strain>
    </source>
</reference>
<dbReference type="EMBL" id="VTEV01000004">
    <property type="protein sequence ID" value="TYS68072.1"/>
    <property type="molecule type" value="Genomic_DNA"/>
</dbReference>
<accession>A0A5D4T0P6</accession>
<evidence type="ECO:0000313" key="1">
    <source>
        <dbReference type="EMBL" id="TYS68072.1"/>
    </source>
</evidence>
<sequence length="106" mass="12288">MSAFLLHQIESYRLEKLFYHETNQQLELEAMMKYTWDTIQAESLLVGSNPAPIYIFPTGEASVTSKDVDEIKEIMIICSTTEGREYKATIIYDMGIHEVIAWYETN</sequence>
<evidence type="ECO:0000313" key="2">
    <source>
        <dbReference type="Proteomes" id="UP000322524"/>
    </source>
</evidence>
<dbReference type="RefSeq" id="WP_148988057.1">
    <property type="nucleotide sequence ID" value="NZ_VTEV01000004.1"/>
</dbReference>
<name>A0A5D4T0P6_9BACI</name>